<name>F8F6Y2_PAEMK</name>
<dbReference type="GO" id="GO:0016810">
    <property type="term" value="F:hydrolase activity, acting on carbon-nitrogen (but not peptide) bonds"/>
    <property type="evidence" value="ECO:0007669"/>
    <property type="project" value="InterPro"/>
</dbReference>
<dbReference type="GO" id="GO:0005975">
    <property type="term" value="P:carbohydrate metabolic process"/>
    <property type="evidence" value="ECO:0007669"/>
    <property type="project" value="InterPro"/>
</dbReference>
<dbReference type="PANTHER" id="PTHR10587:SF80">
    <property type="entry name" value="CHITOOLIGOSACCHARIDE DEACETYLASE"/>
    <property type="match status" value="1"/>
</dbReference>
<reference evidence="2 3" key="2">
    <citation type="journal article" date="2013" name="Genome Announc.">
        <title>Genome Sequence of Growth-Improving Paenibacillus mucilaginosus Strain KNP414.</title>
        <authorList>
            <person name="Lu J.J."/>
            <person name="Wang J.F."/>
            <person name="Hu X.F."/>
        </authorList>
    </citation>
    <scope>NUCLEOTIDE SEQUENCE [LARGE SCALE GENOMIC DNA]</scope>
    <source>
        <strain evidence="2 3">KNP414</strain>
    </source>
</reference>
<feature type="domain" description="NodB homology" evidence="1">
    <location>
        <begin position="153"/>
        <end position="329"/>
    </location>
</feature>
<dbReference type="EMBL" id="CP002869">
    <property type="protein sequence ID" value="AEI44288.1"/>
    <property type="molecule type" value="Genomic_DNA"/>
</dbReference>
<dbReference type="RefSeq" id="WP_013919440.1">
    <property type="nucleotide sequence ID" value="NC_015690.1"/>
</dbReference>
<gene>
    <name evidence="2" type="ordered locus">KNP414_05764</name>
</gene>
<evidence type="ECO:0000259" key="1">
    <source>
        <dbReference type="PROSITE" id="PS51677"/>
    </source>
</evidence>
<organism evidence="2 3">
    <name type="scientific">Paenibacillus mucilaginosus (strain KNP414)</name>
    <dbReference type="NCBI Taxonomy" id="1036673"/>
    <lineage>
        <taxon>Bacteria</taxon>
        <taxon>Bacillati</taxon>
        <taxon>Bacillota</taxon>
        <taxon>Bacilli</taxon>
        <taxon>Bacillales</taxon>
        <taxon>Paenibacillaceae</taxon>
        <taxon>Paenibacillus</taxon>
    </lineage>
</organism>
<dbReference type="GO" id="GO:0016020">
    <property type="term" value="C:membrane"/>
    <property type="evidence" value="ECO:0007669"/>
    <property type="project" value="TreeGrafter"/>
</dbReference>
<dbReference type="InterPro" id="IPR011330">
    <property type="entry name" value="Glyco_hydro/deAcase_b/a-brl"/>
</dbReference>
<dbReference type="PROSITE" id="PS51677">
    <property type="entry name" value="NODB"/>
    <property type="match status" value="1"/>
</dbReference>
<dbReference type="KEGG" id="pms:KNP414_05764"/>
<dbReference type="PANTHER" id="PTHR10587">
    <property type="entry name" value="GLYCOSYL TRANSFERASE-RELATED"/>
    <property type="match status" value="1"/>
</dbReference>
<dbReference type="SUPFAM" id="SSF88713">
    <property type="entry name" value="Glycoside hydrolase/deacetylase"/>
    <property type="match status" value="1"/>
</dbReference>
<dbReference type="CDD" id="cd10950">
    <property type="entry name" value="CE4_BsYlxY_like"/>
    <property type="match status" value="1"/>
</dbReference>
<accession>F8F6Y2</accession>
<dbReference type="Gene3D" id="3.20.20.370">
    <property type="entry name" value="Glycoside hydrolase/deacetylase"/>
    <property type="match status" value="1"/>
</dbReference>
<dbReference type="InterPro" id="IPR002509">
    <property type="entry name" value="NODB_dom"/>
</dbReference>
<sequence length="348" mass="38186">MKRYPIATAAVCLGLLLVGLENSEAVDGFAARAREQAEEAPAARRVPAMEAVEATVRLVTGEEQEADRSETLRKIQAEAEKRREAPVNARIDPVWKAVPGYNGLEVDVEATMQLAEEQGYREPLKLVYKEIPPAIGLDQLGAQPIYMGNPKKKMAALMVNVAWGDEFLEPLLATLRQEGVHATFFFDGMWLKKNAETARRILSEGHEAGNHAYSHKDMSKLDRMGNRNEISKTEALLTGGVGVKNKLFAPPSGDYSQTTVQVAHELKLRTILWTLDTVDWKKPEPSSIVRKVEAKVAPGTLILMHPTSSSSAALKGMIQAIRSKGLALGTVSEVISPERVPEVESTRQ</sequence>
<dbReference type="Pfam" id="PF01522">
    <property type="entry name" value="Polysacc_deac_1"/>
    <property type="match status" value="1"/>
</dbReference>
<dbReference type="PATRIC" id="fig|1036673.3.peg.5356"/>
<protein>
    <submittedName>
        <fullName evidence="2">Polysaccharide deacetylase</fullName>
    </submittedName>
</protein>
<reference evidence="3" key="1">
    <citation type="submission" date="2011-06" db="EMBL/GenBank/DDBJ databases">
        <title>Complete genome sequence of Paenibacillus mucilaginosus KNP414.</title>
        <authorList>
            <person name="Wang J."/>
            <person name="Hu S."/>
            <person name="Hu X."/>
            <person name="Zhang B."/>
            <person name="Dong D."/>
            <person name="Zhang S."/>
            <person name="Zhao K."/>
            <person name="Wu D."/>
        </authorList>
    </citation>
    <scope>NUCLEOTIDE SEQUENCE [LARGE SCALE GENOMIC DNA]</scope>
    <source>
        <strain evidence="3">KNP414</strain>
    </source>
</reference>
<dbReference type="AlphaFoldDB" id="F8F6Y2"/>
<dbReference type="HOGENOM" id="CLU_064035_0_0_9"/>
<evidence type="ECO:0000313" key="2">
    <source>
        <dbReference type="EMBL" id="AEI44288.1"/>
    </source>
</evidence>
<proteinExistence type="predicted"/>
<evidence type="ECO:0000313" key="3">
    <source>
        <dbReference type="Proteomes" id="UP000006620"/>
    </source>
</evidence>
<dbReference type="InterPro" id="IPR050248">
    <property type="entry name" value="Polysacc_deacetylase_ArnD"/>
</dbReference>
<dbReference type="Proteomes" id="UP000006620">
    <property type="component" value="Chromosome"/>
</dbReference>